<evidence type="ECO:0000313" key="17">
    <source>
        <dbReference type="EMBL" id="SJL84757.1"/>
    </source>
</evidence>
<evidence type="ECO:0000256" key="3">
    <source>
        <dbReference type="ARBA" id="ARBA00012438"/>
    </source>
</evidence>
<dbReference type="PANTHER" id="PTHR45528">
    <property type="entry name" value="SENSOR HISTIDINE KINASE CPXA"/>
    <property type="match status" value="1"/>
</dbReference>
<keyword evidence="6 17" id="KW-0808">Transferase</keyword>
<dbReference type="InterPro" id="IPR058125">
    <property type="entry name" value="CpxA"/>
</dbReference>
<dbReference type="STRING" id="1918946.VPAL9027_02754"/>
<evidence type="ECO:0000256" key="5">
    <source>
        <dbReference type="ARBA" id="ARBA00022553"/>
    </source>
</evidence>
<organism evidence="17 18">
    <name type="scientific">Vibrio palustris</name>
    <dbReference type="NCBI Taxonomy" id="1918946"/>
    <lineage>
        <taxon>Bacteria</taxon>
        <taxon>Pseudomonadati</taxon>
        <taxon>Pseudomonadota</taxon>
        <taxon>Gammaproteobacteria</taxon>
        <taxon>Vibrionales</taxon>
        <taxon>Vibrionaceae</taxon>
        <taxon>Vibrio</taxon>
    </lineage>
</organism>
<dbReference type="InterPro" id="IPR005467">
    <property type="entry name" value="His_kinase_dom"/>
</dbReference>
<evidence type="ECO:0000256" key="6">
    <source>
        <dbReference type="ARBA" id="ARBA00022679"/>
    </source>
</evidence>
<evidence type="ECO:0000256" key="8">
    <source>
        <dbReference type="ARBA" id="ARBA00022741"/>
    </source>
</evidence>
<dbReference type="InterPro" id="IPR032404">
    <property type="entry name" value="CpxA_peri"/>
</dbReference>
<evidence type="ECO:0000256" key="1">
    <source>
        <dbReference type="ARBA" id="ARBA00000085"/>
    </source>
</evidence>
<dbReference type="Pfam" id="PF00672">
    <property type="entry name" value="HAMP"/>
    <property type="match status" value="1"/>
</dbReference>
<dbReference type="InterPro" id="IPR038515">
    <property type="entry name" value="CpxA_peri_sf"/>
</dbReference>
<dbReference type="InterPro" id="IPR003661">
    <property type="entry name" value="HisK_dim/P_dom"/>
</dbReference>
<dbReference type="NCBIfam" id="NF007007">
    <property type="entry name" value="PRK09470.1"/>
    <property type="match status" value="1"/>
</dbReference>
<keyword evidence="9" id="KW-0418">Kinase</keyword>
<feature type="domain" description="Histidine kinase" evidence="15">
    <location>
        <begin position="250"/>
        <end position="459"/>
    </location>
</feature>
<dbReference type="Pfam" id="PF02518">
    <property type="entry name" value="HATPase_c"/>
    <property type="match status" value="1"/>
</dbReference>
<dbReference type="InterPro" id="IPR036097">
    <property type="entry name" value="HisK_dim/P_sf"/>
</dbReference>
<dbReference type="SUPFAM" id="SSF158472">
    <property type="entry name" value="HAMP domain-like"/>
    <property type="match status" value="1"/>
</dbReference>
<dbReference type="Proteomes" id="UP000189475">
    <property type="component" value="Unassembled WGS sequence"/>
</dbReference>
<dbReference type="PROSITE" id="PS50885">
    <property type="entry name" value="HAMP"/>
    <property type="match status" value="1"/>
</dbReference>
<dbReference type="SMART" id="SM00304">
    <property type="entry name" value="HAMP"/>
    <property type="match status" value="1"/>
</dbReference>
<keyword evidence="7 14" id="KW-0812">Transmembrane</keyword>
<feature type="transmembrane region" description="Helical" evidence="14">
    <location>
        <begin position="172"/>
        <end position="191"/>
    </location>
</feature>
<keyword evidence="12" id="KW-0902">Two-component regulatory system</keyword>
<dbReference type="SMART" id="SM00388">
    <property type="entry name" value="HisKA"/>
    <property type="match status" value="1"/>
</dbReference>
<keyword evidence="18" id="KW-1185">Reference proteome</keyword>
<dbReference type="EMBL" id="FUFT01000006">
    <property type="protein sequence ID" value="SJL84757.1"/>
    <property type="molecule type" value="Genomic_DNA"/>
</dbReference>
<keyword evidence="8" id="KW-0547">Nucleotide-binding</keyword>
<dbReference type="PROSITE" id="PS50109">
    <property type="entry name" value="HIS_KIN"/>
    <property type="match status" value="1"/>
</dbReference>
<evidence type="ECO:0000256" key="11">
    <source>
        <dbReference type="ARBA" id="ARBA00022989"/>
    </source>
</evidence>
<reference evidence="17 18" key="1">
    <citation type="submission" date="2017-02" db="EMBL/GenBank/DDBJ databases">
        <authorList>
            <person name="Peterson S.W."/>
        </authorList>
    </citation>
    <scope>NUCLEOTIDE SEQUENCE [LARGE SCALE GENOMIC DNA]</scope>
    <source>
        <strain evidence="17 18">CECT 9027</strain>
    </source>
</reference>
<dbReference type="Pfam" id="PF16527">
    <property type="entry name" value="CpxA_peri"/>
    <property type="match status" value="1"/>
</dbReference>
<accession>A0A1R4B757</accession>
<keyword evidence="11 14" id="KW-1133">Transmembrane helix</keyword>
<dbReference type="InterPro" id="IPR036890">
    <property type="entry name" value="HATPase_C_sf"/>
</dbReference>
<evidence type="ECO:0000313" key="18">
    <source>
        <dbReference type="Proteomes" id="UP000189475"/>
    </source>
</evidence>
<evidence type="ECO:0000256" key="14">
    <source>
        <dbReference type="SAM" id="Phobius"/>
    </source>
</evidence>
<keyword evidence="4" id="KW-1003">Cell membrane</keyword>
<dbReference type="InterPro" id="IPR003594">
    <property type="entry name" value="HATPase_dom"/>
</dbReference>
<dbReference type="SUPFAM" id="SSF55874">
    <property type="entry name" value="ATPase domain of HSP90 chaperone/DNA topoisomerase II/histidine kinase"/>
    <property type="match status" value="1"/>
</dbReference>
<dbReference type="Gene3D" id="3.30.450.210">
    <property type="entry name" value="Two-component sensor protein CpxA, periplasmic domain"/>
    <property type="match status" value="1"/>
</dbReference>
<dbReference type="FunFam" id="3.30.565.10:FF:000011">
    <property type="entry name" value="Sensor histidine kinase CpxA"/>
    <property type="match status" value="1"/>
</dbReference>
<dbReference type="Gene3D" id="3.30.565.10">
    <property type="entry name" value="Histidine kinase-like ATPase, C-terminal domain"/>
    <property type="match status" value="1"/>
</dbReference>
<evidence type="ECO:0000256" key="10">
    <source>
        <dbReference type="ARBA" id="ARBA00022840"/>
    </source>
</evidence>
<dbReference type="InterPro" id="IPR050398">
    <property type="entry name" value="HssS/ArlS-like"/>
</dbReference>
<evidence type="ECO:0000256" key="9">
    <source>
        <dbReference type="ARBA" id="ARBA00022777"/>
    </source>
</evidence>
<evidence type="ECO:0000256" key="7">
    <source>
        <dbReference type="ARBA" id="ARBA00022692"/>
    </source>
</evidence>
<keyword evidence="13 14" id="KW-0472">Membrane</keyword>
<dbReference type="CDD" id="cd00082">
    <property type="entry name" value="HisKA"/>
    <property type="match status" value="1"/>
</dbReference>
<dbReference type="EC" id="2.7.13.3" evidence="3"/>
<dbReference type="InterPro" id="IPR003660">
    <property type="entry name" value="HAMP_dom"/>
</dbReference>
<dbReference type="SMART" id="SM00387">
    <property type="entry name" value="HATPase_c"/>
    <property type="match status" value="1"/>
</dbReference>
<dbReference type="GO" id="GO:0005886">
    <property type="term" value="C:plasma membrane"/>
    <property type="evidence" value="ECO:0007669"/>
    <property type="project" value="UniProtKB-SubCell"/>
</dbReference>
<gene>
    <name evidence="17" type="primary">cpxA</name>
    <name evidence="17" type="ORF">VPAL9027_02754</name>
</gene>
<dbReference type="Pfam" id="PF00512">
    <property type="entry name" value="HisKA"/>
    <property type="match status" value="1"/>
</dbReference>
<proteinExistence type="predicted"/>
<dbReference type="AlphaFoldDB" id="A0A1R4B757"/>
<dbReference type="GO" id="GO:0000155">
    <property type="term" value="F:phosphorelay sensor kinase activity"/>
    <property type="evidence" value="ECO:0007669"/>
    <property type="project" value="InterPro"/>
</dbReference>
<evidence type="ECO:0000259" key="15">
    <source>
        <dbReference type="PROSITE" id="PS50109"/>
    </source>
</evidence>
<evidence type="ECO:0000259" key="16">
    <source>
        <dbReference type="PROSITE" id="PS50885"/>
    </source>
</evidence>
<dbReference type="SUPFAM" id="SSF47384">
    <property type="entry name" value="Homodimeric domain of signal transducing histidine kinase"/>
    <property type="match status" value="1"/>
</dbReference>
<comment type="subcellular location">
    <subcellularLocation>
        <location evidence="2">Cell membrane</location>
        <topology evidence="2">Multi-pass membrane protein</topology>
    </subcellularLocation>
</comment>
<feature type="transmembrane region" description="Helical" evidence="14">
    <location>
        <begin position="6"/>
        <end position="29"/>
    </location>
</feature>
<comment type="catalytic activity">
    <reaction evidence="1">
        <text>ATP + protein L-histidine = ADP + protein N-phospho-L-histidine.</text>
        <dbReference type="EC" id="2.7.13.3"/>
    </reaction>
</comment>
<evidence type="ECO:0000256" key="13">
    <source>
        <dbReference type="ARBA" id="ARBA00023136"/>
    </source>
</evidence>
<dbReference type="Gene3D" id="1.10.287.130">
    <property type="match status" value="1"/>
</dbReference>
<keyword evidence="10" id="KW-0067">ATP-binding</keyword>
<dbReference type="GO" id="GO:0005524">
    <property type="term" value="F:ATP binding"/>
    <property type="evidence" value="ECO:0007669"/>
    <property type="project" value="UniProtKB-KW"/>
</dbReference>
<dbReference type="InterPro" id="IPR004358">
    <property type="entry name" value="Sig_transdc_His_kin-like_C"/>
</dbReference>
<name>A0A1R4B757_9VIBR</name>
<evidence type="ECO:0000256" key="4">
    <source>
        <dbReference type="ARBA" id="ARBA00022475"/>
    </source>
</evidence>
<keyword evidence="5" id="KW-0597">Phosphoprotein</keyword>
<evidence type="ECO:0000256" key="2">
    <source>
        <dbReference type="ARBA" id="ARBA00004651"/>
    </source>
</evidence>
<sequence length="459" mass="51577">MPKFNSLYGRIFAIFWLTIAIIVVGVLAIPNLDPRKSKEIPSDMYQSMLDARDMIENRYSYDRNLTFILQDLDRHRMQPHRDSSRPDFFITTQSGKILSSHISSVDTFRALKNFTSSIDYSDAATQRAYGKYRISGPIPIVLAQQPLLLFVGFDWNGPPPFVIHMLDHPIQLLLVIMLISTPLLLWLAWALSKPAQYLAQAANRVARGNFIPEPELEKGTDEFQTAGKSFNQMVQAVNTMISGQQRLLSDISHELRSPLTRLRMATGLAVRKQGSSSELERIDTEAQRLEHMISELLELSRVQTDSHLQRETQPLTSLWEELLDDAQFEAEQLNKVLSFNAIPDVVITGSPKLLMSALENIVRNAIKYGHSHVQVQFQLDNHTLTVAVEDDGPGVPPLQRQDIFRPFYRVSEARDRDSGGTGLGLAITESAIRQHNGQIVAHESSLGGLLITFTLPIGA</sequence>
<feature type="domain" description="HAMP" evidence="16">
    <location>
        <begin position="189"/>
        <end position="242"/>
    </location>
</feature>
<dbReference type="CDD" id="cd06225">
    <property type="entry name" value="HAMP"/>
    <property type="match status" value="1"/>
</dbReference>
<dbReference type="PANTHER" id="PTHR45528:SF1">
    <property type="entry name" value="SENSOR HISTIDINE KINASE CPXA"/>
    <property type="match status" value="1"/>
</dbReference>
<protein>
    <recommendedName>
        <fullName evidence="3">histidine kinase</fullName>
        <ecNumber evidence="3">2.7.13.3</ecNumber>
    </recommendedName>
</protein>
<dbReference type="PRINTS" id="PR00344">
    <property type="entry name" value="BCTRLSENSOR"/>
</dbReference>
<evidence type="ECO:0000256" key="12">
    <source>
        <dbReference type="ARBA" id="ARBA00023012"/>
    </source>
</evidence>